<dbReference type="SUPFAM" id="SSF63829">
    <property type="entry name" value="Calcium-dependent phosphotriesterase"/>
    <property type="match status" value="1"/>
</dbReference>
<proteinExistence type="predicted"/>
<dbReference type="PANTHER" id="PTHR47572:SF5">
    <property type="entry name" value="BLR2277 PROTEIN"/>
    <property type="match status" value="1"/>
</dbReference>
<dbReference type="InterPro" id="IPR011042">
    <property type="entry name" value="6-blade_b-propeller_TolB-like"/>
</dbReference>
<dbReference type="InterPro" id="IPR013658">
    <property type="entry name" value="SGL"/>
</dbReference>
<dbReference type="RefSeq" id="WP_337718836.1">
    <property type="nucleotide sequence ID" value="NZ_JBBEGL010000015.1"/>
</dbReference>
<organism evidence="2 3">
    <name type="scientific">Actinomycetospora aeridis</name>
    <dbReference type="NCBI Taxonomy" id="3129231"/>
    <lineage>
        <taxon>Bacteria</taxon>
        <taxon>Bacillati</taxon>
        <taxon>Actinomycetota</taxon>
        <taxon>Actinomycetes</taxon>
        <taxon>Pseudonocardiales</taxon>
        <taxon>Pseudonocardiaceae</taxon>
        <taxon>Actinomycetospora</taxon>
    </lineage>
</organism>
<comment type="caution">
    <text evidence="2">The sequence shown here is derived from an EMBL/GenBank/DDBJ whole genome shotgun (WGS) entry which is preliminary data.</text>
</comment>
<feature type="domain" description="SMP-30/Gluconolactonase/LRE-like region" evidence="1">
    <location>
        <begin position="13"/>
        <end position="265"/>
    </location>
</feature>
<dbReference type="PANTHER" id="PTHR47572">
    <property type="entry name" value="LIPOPROTEIN-RELATED"/>
    <property type="match status" value="1"/>
</dbReference>
<evidence type="ECO:0000313" key="2">
    <source>
        <dbReference type="EMBL" id="MEJ2890637.1"/>
    </source>
</evidence>
<reference evidence="2 3" key="1">
    <citation type="submission" date="2024-03" db="EMBL/GenBank/DDBJ databases">
        <title>Actinomycetospora sp. OC33-EN06, a novel actinomycete isolated from wild orchid (Aerides multiflora).</title>
        <authorList>
            <person name="Suriyachadkun C."/>
        </authorList>
    </citation>
    <scope>NUCLEOTIDE SEQUENCE [LARGE SCALE GENOMIC DNA]</scope>
    <source>
        <strain evidence="2 3">OC33-EN06</strain>
    </source>
</reference>
<dbReference type="InterPro" id="IPR051262">
    <property type="entry name" value="SMP-30/CGR1_Lactonase"/>
</dbReference>
<dbReference type="Gene3D" id="2.120.10.30">
    <property type="entry name" value="TolB, C-terminal domain"/>
    <property type="match status" value="1"/>
</dbReference>
<keyword evidence="3" id="KW-1185">Reference proteome</keyword>
<gene>
    <name evidence="2" type="ORF">WCD41_29550</name>
</gene>
<sequence length="302" mass="30301">MSEASIVAEGLRFPEGPTWRPDGSVAVVEMQGEALSVVAPDGGVTVLGDCGGAPNGSALGASGELYVANNGGLSAEGRGFWHAPRQIPGCVQRVEPDGTVTAVSGDLPGPSPHRPNDLCFGPDGTLYVSDSANWEDLPDVAAGHVVALGPDGAVLGALEVPAMPNGLAFGPDGRLYVAQSLTRRVLAVDVHGGTFGTPEKVLTLPGGMPDGLCFDAAGRLYVCGSVGRAVFTYVGGELAETLATGEGTQPTNCCVGGDGRLHVTDARTGRLVAFDLGVDPLPLHTGSVGVSAGSPAGARPLG</sequence>
<dbReference type="Pfam" id="PF08450">
    <property type="entry name" value="SGL"/>
    <property type="match status" value="1"/>
</dbReference>
<evidence type="ECO:0000313" key="3">
    <source>
        <dbReference type="Proteomes" id="UP001370100"/>
    </source>
</evidence>
<evidence type="ECO:0000259" key="1">
    <source>
        <dbReference type="Pfam" id="PF08450"/>
    </source>
</evidence>
<dbReference type="Proteomes" id="UP001370100">
    <property type="component" value="Unassembled WGS sequence"/>
</dbReference>
<accession>A0ABU8NE19</accession>
<name>A0ABU8NE19_9PSEU</name>
<protein>
    <submittedName>
        <fullName evidence="2">SMP-30/gluconolactonase/LRE family protein</fullName>
    </submittedName>
</protein>
<dbReference type="EMBL" id="JBBEGL010000015">
    <property type="protein sequence ID" value="MEJ2890637.1"/>
    <property type="molecule type" value="Genomic_DNA"/>
</dbReference>